<feature type="transmembrane region" description="Helical" evidence="1">
    <location>
        <begin position="53"/>
        <end position="71"/>
    </location>
</feature>
<dbReference type="Pfam" id="PF02254">
    <property type="entry name" value="TrkA_N"/>
    <property type="match status" value="1"/>
</dbReference>
<dbReference type="SUPFAM" id="SSF81324">
    <property type="entry name" value="Voltage-gated potassium channels"/>
    <property type="match status" value="1"/>
</dbReference>
<dbReference type="InterPro" id="IPR050721">
    <property type="entry name" value="Trk_Ktr_HKT_K-transport"/>
</dbReference>
<dbReference type="SUPFAM" id="SSF51735">
    <property type="entry name" value="NAD(P)-binding Rossmann-fold domains"/>
    <property type="match status" value="1"/>
</dbReference>
<keyword evidence="5" id="KW-0813">Transport</keyword>
<dbReference type="Gene3D" id="1.10.287.70">
    <property type="match status" value="1"/>
</dbReference>
<sequence>MKEKLWNKFLIPIVETFAAPYSVIRKIYPQLIILSVVVYSIALIFVYYQGLDWVSAIYAAINVITTVGLYAPDINEMPSQEKLLLTITIIFSVGLFASMAQTLISTLLNRNNWIDARARWRGKLMKGHVVVLGNSKSVLSAVKKLQELGKDYIVVTGNKDIYNQIKNAKVILGDPKDDQNILAAGIMGAESAIIAMEDDAETLLVTLKVQKFNPPLTVVTVVNDSSMVDVMKTAGADIVIPFEEVVGRMMASASVSKQLAGLIFSSNEREFAIAVFKAKTRFKLRDLPDGVIPIAILRNGKLDPYFDRDTEVDTGETLFVIGDPLRFKELSALME</sequence>
<protein>
    <submittedName>
        <fullName evidence="5">Potassium channel family protein</fullName>
    </submittedName>
    <submittedName>
        <fullName evidence="4">Potassium transporter TrkA</fullName>
    </submittedName>
</protein>
<dbReference type="InterPro" id="IPR006037">
    <property type="entry name" value="RCK_C"/>
</dbReference>
<keyword evidence="5" id="KW-0406">Ion transport</keyword>
<feature type="transmembrane region" description="Helical" evidence="1">
    <location>
        <begin position="83"/>
        <end position="104"/>
    </location>
</feature>
<name>A0A0F2LNG3_9CREN</name>
<dbReference type="GO" id="GO:0008324">
    <property type="term" value="F:monoatomic cation transmembrane transporter activity"/>
    <property type="evidence" value="ECO:0007669"/>
    <property type="project" value="InterPro"/>
</dbReference>
<dbReference type="AlphaFoldDB" id="A0A0F2LNG3"/>
<evidence type="ECO:0000256" key="1">
    <source>
        <dbReference type="SAM" id="Phobius"/>
    </source>
</evidence>
<dbReference type="PROSITE" id="PS51201">
    <property type="entry name" value="RCK_N"/>
    <property type="match status" value="1"/>
</dbReference>
<keyword evidence="1" id="KW-0812">Transmembrane</keyword>
<reference evidence="5" key="2">
    <citation type="submission" date="2022-05" db="EMBL/GenBank/DDBJ databases">
        <title>Metagenome Sequencing of an Archaeal-Dominated Microbial Community from a Hot Spring at the Los Azufres Geothermal Field, Mexico.</title>
        <authorList>
            <person name="Marin-Paredes R."/>
            <person name="Martinez-Romero E."/>
            <person name="Servin-Garciduenas L.E."/>
        </authorList>
    </citation>
    <scope>NUCLEOTIDE SEQUENCE</scope>
    <source>
        <strain evidence="5">AZ1-454</strain>
    </source>
</reference>
<evidence type="ECO:0000313" key="4">
    <source>
        <dbReference type="EMBL" id="KJR78349.1"/>
    </source>
</evidence>
<gene>
    <name evidence="5" type="ORF">TQ35_009040</name>
    <name evidence="4" type="ORF">TQ35_07770</name>
</gene>
<keyword evidence="1" id="KW-1133">Transmembrane helix</keyword>
<keyword evidence="5" id="KW-0407">Ion channel</keyword>
<dbReference type="PATRIC" id="fig|1326980.8.peg.331"/>
<feature type="domain" description="RCK C-terminal" evidence="3">
    <location>
        <begin position="283"/>
        <end position="335"/>
    </location>
</feature>
<dbReference type="Gene3D" id="3.40.50.720">
    <property type="entry name" value="NAD(P)-binding Rossmann-like Domain"/>
    <property type="match status" value="1"/>
</dbReference>
<feature type="domain" description="RCK N-terminal" evidence="2">
    <location>
        <begin position="126"/>
        <end position="240"/>
    </location>
</feature>
<dbReference type="PROSITE" id="PS51202">
    <property type="entry name" value="RCK_C"/>
    <property type="match status" value="1"/>
</dbReference>
<dbReference type="PANTHER" id="PTHR43833:SF9">
    <property type="entry name" value="POTASSIUM CHANNEL PROTEIN YUGO-RELATED"/>
    <property type="match status" value="1"/>
</dbReference>
<dbReference type="InterPro" id="IPR003148">
    <property type="entry name" value="RCK_N"/>
</dbReference>
<reference evidence="4" key="1">
    <citation type="submission" date="2015-03" db="EMBL/GenBank/DDBJ databases">
        <title>Metagenome Sequencing of an Archaeal-Dominated Microbial Community from a Hot Spring at the Los Azufres Geothermal Field, Mexico.</title>
        <authorList>
            <person name="Servin-Garciduenas L.E."/>
            <person name="Martinez-Romero E."/>
        </authorList>
    </citation>
    <scope>NUCLEOTIDE SEQUENCE [LARGE SCALE GENOMIC DNA]</scope>
    <source>
        <strain evidence="4">AZ1-454</strain>
    </source>
</reference>
<organism evidence="4">
    <name type="scientific">Candidatus Aramenus sulfurataquae</name>
    <dbReference type="NCBI Taxonomy" id="1326980"/>
    <lineage>
        <taxon>Archaea</taxon>
        <taxon>Thermoproteota</taxon>
        <taxon>Thermoprotei</taxon>
        <taxon>Sulfolobales</taxon>
        <taxon>Sulfolobaceae</taxon>
        <taxon>Candidatus Aramenus</taxon>
    </lineage>
</organism>
<feature type="transmembrane region" description="Helical" evidence="1">
    <location>
        <begin position="27"/>
        <end position="47"/>
    </location>
</feature>
<keyword evidence="1" id="KW-0472">Membrane</keyword>
<accession>A0A0F2LNG3</accession>
<dbReference type="InterPro" id="IPR036291">
    <property type="entry name" value="NAD(P)-bd_dom_sf"/>
</dbReference>
<dbReference type="PANTHER" id="PTHR43833">
    <property type="entry name" value="POTASSIUM CHANNEL PROTEIN 2-RELATED-RELATED"/>
    <property type="match status" value="1"/>
</dbReference>
<evidence type="ECO:0000259" key="3">
    <source>
        <dbReference type="PROSITE" id="PS51202"/>
    </source>
</evidence>
<evidence type="ECO:0000313" key="5">
    <source>
        <dbReference type="EMBL" id="MCL7344699.1"/>
    </source>
</evidence>
<proteinExistence type="predicted"/>
<dbReference type="EMBL" id="JZWS01000129">
    <property type="protein sequence ID" value="KJR78349.1"/>
    <property type="molecule type" value="Genomic_DNA"/>
</dbReference>
<evidence type="ECO:0000259" key="2">
    <source>
        <dbReference type="PROSITE" id="PS51201"/>
    </source>
</evidence>
<comment type="caution">
    <text evidence="4">The sequence shown here is derived from an EMBL/GenBank/DDBJ whole genome shotgun (WGS) entry which is preliminary data.</text>
</comment>
<dbReference type="GO" id="GO:0006813">
    <property type="term" value="P:potassium ion transport"/>
    <property type="evidence" value="ECO:0007669"/>
    <property type="project" value="InterPro"/>
</dbReference>
<dbReference type="EMBL" id="JZWS02000026">
    <property type="protein sequence ID" value="MCL7344699.1"/>
    <property type="molecule type" value="Genomic_DNA"/>
</dbReference>